<feature type="repeat" description="WD" evidence="9">
    <location>
        <begin position="509"/>
        <end position="541"/>
    </location>
</feature>
<dbReference type="PROSITE" id="PS50082">
    <property type="entry name" value="WD_REPEATS_2"/>
    <property type="match status" value="4"/>
</dbReference>
<evidence type="ECO:0000259" key="12">
    <source>
        <dbReference type="Pfam" id="PF08232"/>
    </source>
</evidence>
<feature type="compositionally biased region" description="Basic and acidic residues" evidence="11">
    <location>
        <begin position="207"/>
        <end position="216"/>
    </location>
</feature>
<keyword evidence="8 10" id="KW-0175">Coiled coil</keyword>
<evidence type="ECO:0000256" key="11">
    <source>
        <dbReference type="SAM" id="MobiDB-lite"/>
    </source>
</evidence>
<dbReference type="InterPro" id="IPR051488">
    <property type="entry name" value="WD_repeat_striatin"/>
</dbReference>
<organism evidence="13 14">
    <name type="scientific">Aquila chrysaetos chrysaetos</name>
    <dbReference type="NCBI Taxonomy" id="223781"/>
    <lineage>
        <taxon>Eukaryota</taxon>
        <taxon>Metazoa</taxon>
        <taxon>Chordata</taxon>
        <taxon>Craniata</taxon>
        <taxon>Vertebrata</taxon>
        <taxon>Euteleostomi</taxon>
        <taxon>Archelosauria</taxon>
        <taxon>Archosauria</taxon>
        <taxon>Dinosauria</taxon>
        <taxon>Saurischia</taxon>
        <taxon>Theropoda</taxon>
        <taxon>Coelurosauria</taxon>
        <taxon>Aves</taxon>
        <taxon>Neognathae</taxon>
        <taxon>Neoaves</taxon>
        <taxon>Telluraves</taxon>
        <taxon>Accipitrimorphae</taxon>
        <taxon>Accipitriformes</taxon>
        <taxon>Accipitridae</taxon>
        <taxon>Accipitrinae</taxon>
        <taxon>Aquila</taxon>
    </lineage>
</organism>
<dbReference type="InterPro" id="IPR019775">
    <property type="entry name" value="WD40_repeat_CS"/>
</dbReference>
<feature type="compositionally biased region" description="Low complexity" evidence="11">
    <location>
        <begin position="1"/>
        <end position="12"/>
    </location>
</feature>
<dbReference type="GO" id="GO:0030674">
    <property type="term" value="F:protein-macromolecule adaptor activity"/>
    <property type="evidence" value="ECO:0007669"/>
    <property type="project" value="Ensembl"/>
</dbReference>
<accession>A0A663FK27</accession>
<name>A0A663FK27_AQUCH</name>
<evidence type="ECO:0000256" key="2">
    <source>
        <dbReference type="ARBA" id="ARBA00009616"/>
    </source>
</evidence>
<dbReference type="SMART" id="SM00320">
    <property type="entry name" value="WD40"/>
    <property type="match status" value="7"/>
</dbReference>
<dbReference type="InterPro" id="IPR036322">
    <property type="entry name" value="WD40_repeat_dom_sf"/>
</dbReference>
<dbReference type="PRINTS" id="PR00320">
    <property type="entry name" value="GPROTEINBRPT"/>
</dbReference>
<evidence type="ECO:0000256" key="9">
    <source>
        <dbReference type="PROSITE-ProRule" id="PRU00221"/>
    </source>
</evidence>
<evidence type="ECO:0000256" key="8">
    <source>
        <dbReference type="ARBA" id="ARBA00023054"/>
    </source>
</evidence>
<dbReference type="Ensembl" id="ENSACCT00020025764.1">
    <property type="protein sequence ID" value="ENSACCP00020024664.1"/>
    <property type="gene ID" value="ENSACCG00020016893.1"/>
</dbReference>
<evidence type="ECO:0000313" key="14">
    <source>
        <dbReference type="Proteomes" id="UP000472275"/>
    </source>
</evidence>
<dbReference type="GO" id="GO:0051721">
    <property type="term" value="F:protein phosphatase 2A binding"/>
    <property type="evidence" value="ECO:0007669"/>
    <property type="project" value="Ensembl"/>
</dbReference>
<dbReference type="GeneTree" id="ENSGT00950000183095"/>
<dbReference type="InterPro" id="IPR013258">
    <property type="entry name" value="Striatin_N"/>
</dbReference>
<dbReference type="AlphaFoldDB" id="A0A663FK27"/>
<feature type="repeat" description="WD" evidence="9">
    <location>
        <begin position="448"/>
        <end position="481"/>
    </location>
</feature>
<feature type="domain" description="Striatin N-terminal" evidence="12">
    <location>
        <begin position="40"/>
        <end position="168"/>
    </location>
</feature>
<protein>
    <submittedName>
        <fullName evidence="13">Striatin 4</fullName>
    </submittedName>
</protein>
<evidence type="ECO:0000256" key="6">
    <source>
        <dbReference type="ARBA" id="ARBA00022737"/>
    </source>
</evidence>
<feature type="region of interest" description="Disordered" evidence="11">
    <location>
        <begin position="116"/>
        <end position="137"/>
    </location>
</feature>
<dbReference type="Proteomes" id="UP000472275">
    <property type="component" value="Unassembled WGS sequence"/>
</dbReference>
<keyword evidence="3" id="KW-0963">Cytoplasm</keyword>
<dbReference type="PROSITE" id="PS50294">
    <property type="entry name" value="WD_REPEATS_REGION"/>
    <property type="match status" value="3"/>
</dbReference>
<dbReference type="GO" id="GO:0090443">
    <property type="term" value="C:FAR/SIN/STRIPAK complex"/>
    <property type="evidence" value="ECO:0007669"/>
    <property type="project" value="Ensembl"/>
</dbReference>
<dbReference type="PANTHER" id="PTHR15653">
    <property type="entry name" value="STRIATIN"/>
    <property type="match status" value="1"/>
</dbReference>
<dbReference type="Gene3D" id="1.20.5.300">
    <property type="match status" value="1"/>
</dbReference>
<feature type="repeat" description="WD" evidence="9">
    <location>
        <begin position="661"/>
        <end position="702"/>
    </location>
</feature>
<dbReference type="GO" id="GO:0035331">
    <property type="term" value="P:negative regulation of hippo signaling"/>
    <property type="evidence" value="ECO:0007669"/>
    <property type="project" value="Ensembl"/>
</dbReference>
<dbReference type="GO" id="GO:0030425">
    <property type="term" value="C:dendrite"/>
    <property type="evidence" value="ECO:0007669"/>
    <property type="project" value="TreeGrafter"/>
</dbReference>
<evidence type="ECO:0000256" key="5">
    <source>
        <dbReference type="ARBA" id="ARBA00022574"/>
    </source>
</evidence>
<reference evidence="13" key="1">
    <citation type="submission" date="2025-08" db="UniProtKB">
        <authorList>
            <consortium name="Ensembl"/>
        </authorList>
    </citation>
    <scope>IDENTIFICATION</scope>
</reference>
<feature type="region of interest" description="Disordered" evidence="11">
    <location>
        <begin position="1"/>
        <end position="41"/>
    </location>
</feature>
<evidence type="ECO:0000256" key="1">
    <source>
        <dbReference type="ARBA" id="ARBA00004496"/>
    </source>
</evidence>
<evidence type="ECO:0000313" key="13">
    <source>
        <dbReference type="Ensembl" id="ENSACCP00020024664.1"/>
    </source>
</evidence>
<feature type="region of interest" description="Disordered" evidence="11">
    <location>
        <begin position="207"/>
        <end position="301"/>
    </location>
</feature>
<sequence>MAAERAAAAARAQPPPAGVPPGPSPGPGAGPEPTGRSGLSLPGILHFIQHEWARFEAEKGRWEAERAELQAQVAFLQGERKGQENLKTDLVRRIKMLEYALKQERSKYHKLKFGTELTPGEKKPEGTELVSNGPTEVTSLEGGPLAWKEGRQLLRQYLEEVGYSDTILDMRSRRVRSLLGRSPPAPGSPPTADSLLVRRIEEQIQRNAGKETEERGGGGCLEQVPFPPSGEDEDSDEDEDAETLPPSTQPQHKKQRVKLTPKPLLPEVEDEDDDEDSEDALNEFDFLGSGENGARRRTGEGMELESCRGRLQGMLADLRDVDGLPPKPAAAGPPRPHEGSLGISSDVFIMDSISSSAVSLGDLADLTVTNDNELSCDLPEGRDALKKTWSPKFTLRSHYDAVRGLAFHPAEAALLTASEDGTLKLWNLQKPVAPKKNAALDVEPVYAFRGHRGPVLAVAMGRDSALCCSAGVDARIRCWHLPDLDMDPYDGYGDLSWCPQTPGVLSGVLEGHGDAVWGLAFNPTGDRLASCSADGTVRIWDPQREDSACLSTYNAQSEHGIPTSVTFSATQPGHAVAAFRTGTAVLYDVEAAQPVLVLEARSGGGESHRDRCPLCPPCHHHSGSQINQVVSHPSQPLTITASDDRGIRFLDNRTGKVVHSMVAHLDAVTCLAIDPNGVFLMSGSHDCSLRLWHLAHKTCVQELTAHRKKHEEAVHAVAFHPSRALSASAGADALAKVFV</sequence>
<evidence type="ECO:0000256" key="3">
    <source>
        <dbReference type="ARBA" id="ARBA00022490"/>
    </source>
</evidence>
<dbReference type="GO" id="GO:0005516">
    <property type="term" value="F:calmodulin binding"/>
    <property type="evidence" value="ECO:0007669"/>
    <property type="project" value="UniProtKB-KW"/>
</dbReference>
<dbReference type="FunFam" id="2.130.10.10:FF:000058">
    <property type="entry name" value="striatin isoform X1"/>
    <property type="match status" value="1"/>
</dbReference>
<comment type="similarity">
    <text evidence="2">Belongs to the WD repeat striatin family.</text>
</comment>
<keyword evidence="4" id="KW-0597">Phosphoprotein</keyword>
<feature type="compositionally biased region" description="Acidic residues" evidence="11">
    <location>
        <begin position="230"/>
        <end position="242"/>
    </location>
</feature>
<dbReference type="FunFam" id="1.20.5.300:FF:000001">
    <property type="entry name" value="striatin isoform X1"/>
    <property type="match status" value="1"/>
</dbReference>
<reference evidence="13" key="2">
    <citation type="submission" date="2025-09" db="UniProtKB">
        <authorList>
            <consortium name="Ensembl"/>
        </authorList>
    </citation>
    <scope>IDENTIFICATION</scope>
</reference>
<dbReference type="InterPro" id="IPR001680">
    <property type="entry name" value="WD40_rpt"/>
</dbReference>
<evidence type="ECO:0000256" key="10">
    <source>
        <dbReference type="SAM" id="Coils"/>
    </source>
</evidence>
<dbReference type="InParanoid" id="A0A663FK27"/>
<dbReference type="InterPro" id="IPR020472">
    <property type="entry name" value="WD40_PAC1"/>
</dbReference>
<dbReference type="PANTHER" id="PTHR15653:SF1">
    <property type="entry name" value="STRIATIN-4"/>
    <property type="match status" value="1"/>
</dbReference>
<evidence type="ECO:0000256" key="4">
    <source>
        <dbReference type="ARBA" id="ARBA00022553"/>
    </source>
</evidence>
<dbReference type="GO" id="GO:0005737">
    <property type="term" value="C:cytoplasm"/>
    <property type="evidence" value="ECO:0007669"/>
    <property type="project" value="UniProtKB-SubCell"/>
</dbReference>
<feature type="compositionally biased region" description="Pro residues" evidence="11">
    <location>
        <begin position="13"/>
        <end position="30"/>
    </location>
</feature>
<keyword evidence="7" id="KW-0112">Calmodulin-binding</keyword>
<dbReference type="SUPFAM" id="SSF50978">
    <property type="entry name" value="WD40 repeat-like"/>
    <property type="match status" value="1"/>
</dbReference>
<feature type="compositionally biased region" description="Acidic residues" evidence="11">
    <location>
        <begin position="267"/>
        <end position="282"/>
    </location>
</feature>
<gene>
    <name evidence="13" type="primary">STRN4</name>
</gene>
<dbReference type="FunFam" id="2.130.10.10:FF:000498">
    <property type="entry name" value="Striatin 3"/>
    <property type="match status" value="1"/>
</dbReference>
<keyword evidence="5 9" id="KW-0853">WD repeat</keyword>
<keyword evidence="6" id="KW-0677">Repeat</keyword>
<proteinExistence type="inferred from homology"/>
<dbReference type="Pfam" id="PF08232">
    <property type="entry name" value="Striatin"/>
    <property type="match status" value="1"/>
</dbReference>
<dbReference type="Pfam" id="PF00400">
    <property type="entry name" value="WD40"/>
    <property type="match status" value="5"/>
</dbReference>
<evidence type="ECO:0000256" key="7">
    <source>
        <dbReference type="ARBA" id="ARBA00022860"/>
    </source>
</evidence>
<dbReference type="CDD" id="cd00200">
    <property type="entry name" value="WD40"/>
    <property type="match status" value="1"/>
</dbReference>
<dbReference type="GO" id="GO:0044877">
    <property type="term" value="F:protein-containing complex binding"/>
    <property type="evidence" value="ECO:0007669"/>
    <property type="project" value="Ensembl"/>
</dbReference>
<feature type="coiled-coil region" evidence="10">
    <location>
        <begin position="59"/>
        <end position="86"/>
    </location>
</feature>
<dbReference type="InterPro" id="IPR015943">
    <property type="entry name" value="WD40/YVTN_repeat-like_dom_sf"/>
</dbReference>
<dbReference type="PROSITE" id="PS00678">
    <property type="entry name" value="WD_REPEATS_1"/>
    <property type="match status" value="1"/>
</dbReference>
<keyword evidence="14" id="KW-1185">Reference proteome</keyword>
<comment type="subcellular location">
    <subcellularLocation>
        <location evidence="1">Cytoplasm</location>
    </subcellularLocation>
</comment>
<feature type="repeat" description="WD" evidence="9">
    <location>
        <begin position="395"/>
        <end position="429"/>
    </location>
</feature>
<dbReference type="Gene3D" id="2.130.10.10">
    <property type="entry name" value="YVTN repeat-like/Quinoprotein amine dehydrogenase"/>
    <property type="match status" value="3"/>
</dbReference>
<dbReference type="GO" id="GO:0070016">
    <property type="term" value="F:armadillo repeat domain binding"/>
    <property type="evidence" value="ECO:0007669"/>
    <property type="project" value="Ensembl"/>
</dbReference>